<feature type="domain" description="YqgF/RNase H-like" evidence="7">
    <location>
        <begin position="3"/>
        <end position="103"/>
    </location>
</feature>
<name>A0A7S8IZS8_9BACT</name>
<dbReference type="GO" id="GO:0016788">
    <property type="term" value="F:hydrolase activity, acting on ester bonds"/>
    <property type="evidence" value="ECO:0007669"/>
    <property type="project" value="UniProtKB-UniRule"/>
</dbReference>
<dbReference type="PANTHER" id="PTHR33317">
    <property type="entry name" value="POLYNUCLEOTIDYL TRANSFERASE, RIBONUCLEASE H-LIKE SUPERFAMILY PROTEIN"/>
    <property type="match status" value="1"/>
</dbReference>
<dbReference type="HAMAP" id="MF_00651">
    <property type="entry name" value="Nuclease_YqgF"/>
    <property type="match status" value="1"/>
</dbReference>
<evidence type="ECO:0000256" key="6">
    <source>
        <dbReference type="SAM" id="MobiDB-lite"/>
    </source>
</evidence>
<dbReference type="InterPro" id="IPR012337">
    <property type="entry name" value="RNaseH-like_sf"/>
</dbReference>
<dbReference type="EC" id="3.1.-.-" evidence="5"/>
<accession>A0A7S8IZS8</accession>
<feature type="compositionally biased region" description="Basic residues" evidence="6">
    <location>
        <begin position="171"/>
        <end position="181"/>
    </location>
</feature>
<comment type="similarity">
    <text evidence="5">Belongs to the YqgF HJR family.</text>
</comment>
<keyword evidence="2 5" id="KW-0690">Ribosome biogenesis</keyword>
<keyword evidence="1 5" id="KW-0963">Cytoplasm</keyword>
<dbReference type="InterPro" id="IPR006641">
    <property type="entry name" value="YqgF/RNaseH-like_dom"/>
</dbReference>
<feature type="compositionally biased region" description="Basic and acidic residues" evidence="6">
    <location>
        <begin position="182"/>
        <end position="193"/>
    </location>
</feature>
<keyword evidence="3 5" id="KW-0540">Nuclease</keyword>
<keyword evidence="4 5" id="KW-0378">Hydrolase</keyword>
<reference evidence="8 9" key="1">
    <citation type="journal article" date="2020" name="ISME J.">
        <title>Enrichment and physiological characterization of a novel comammox Nitrospira indicates ammonium inhibition of complete nitrification.</title>
        <authorList>
            <person name="Sakoula D."/>
            <person name="Koch H."/>
            <person name="Frank J."/>
            <person name="Jetten M.S.M."/>
            <person name="van Kessel M.A.H.J."/>
            <person name="Lucker S."/>
        </authorList>
    </citation>
    <scope>NUCLEOTIDE SEQUENCE [LARGE SCALE GENOMIC DNA]</scope>
    <source>
        <strain evidence="8">Comreactor17</strain>
    </source>
</reference>
<comment type="subcellular location">
    <subcellularLocation>
        <location evidence="5">Cytoplasm</location>
    </subcellularLocation>
</comment>
<dbReference type="KEGG" id="nkf:Nkreftii_002079"/>
<sequence length="193" mass="21450">MPSRILALDYGTKRIGVALSDELKWTAQPLETFERRSLDWDVGHIAALISSHDVERVVLGFPLQLDGRQGPAVLAMRVFAEKLEAGISVPIVLWDERMTTKAAEDLLIAADVSRKKRKGAVDRVAAAILLQSYLEAQASSTLNGATSAVDEIEQAWAIDVPSDQPYDATRNSHRNHRRRRDRRDGRLPDDPMG</sequence>
<dbReference type="EMBL" id="CP047423">
    <property type="protein sequence ID" value="QPD04305.1"/>
    <property type="molecule type" value="Genomic_DNA"/>
</dbReference>
<protein>
    <recommendedName>
        <fullName evidence="5">Putative pre-16S rRNA nuclease</fullName>
        <ecNumber evidence="5">3.1.-.-</ecNumber>
    </recommendedName>
</protein>
<dbReference type="Gene3D" id="3.30.420.140">
    <property type="entry name" value="YqgF/RNase H-like domain"/>
    <property type="match status" value="1"/>
</dbReference>
<dbReference type="GO" id="GO:0004518">
    <property type="term" value="F:nuclease activity"/>
    <property type="evidence" value="ECO:0007669"/>
    <property type="project" value="UniProtKB-KW"/>
</dbReference>
<dbReference type="SUPFAM" id="SSF53098">
    <property type="entry name" value="Ribonuclease H-like"/>
    <property type="match status" value="1"/>
</dbReference>
<evidence type="ECO:0000256" key="4">
    <source>
        <dbReference type="ARBA" id="ARBA00022801"/>
    </source>
</evidence>
<dbReference type="InterPro" id="IPR037027">
    <property type="entry name" value="YqgF/RNaseH-like_dom_sf"/>
</dbReference>
<feature type="region of interest" description="Disordered" evidence="6">
    <location>
        <begin position="163"/>
        <end position="193"/>
    </location>
</feature>
<dbReference type="PANTHER" id="PTHR33317:SF4">
    <property type="entry name" value="POLYNUCLEOTIDYL TRANSFERASE, RIBONUCLEASE H-LIKE SUPERFAMILY PROTEIN"/>
    <property type="match status" value="1"/>
</dbReference>
<evidence type="ECO:0000259" key="7">
    <source>
        <dbReference type="SMART" id="SM00732"/>
    </source>
</evidence>
<evidence type="ECO:0000256" key="5">
    <source>
        <dbReference type="HAMAP-Rule" id="MF_00651"/>
    </source>
</evidence>
<dbReference type="Pfam" id="PF03652">
    <property type="entry name" value="RuvX"/>
    <property type="match status" value="1"/>
</dbReference>
<proteinExistence type="inferred from homology"/>
<evidence type="ECO:0000256" key="3">
    <source>
        <dbReference type="ARBA" id="ARBA00022722"/>
    </source>
</evidence>
<dbReference type="Proteomes" id="UP000593737">
    <property type="component" value="Chromosome"/>
</dbReference>
<gene>
    <name evidence="8" type="ORF">Nkreftii_002079</name>
</gene>
<evidence type="ECO:0000313" key="9">
    <source>
        <dbReference type="Proteomes" id="UP000593737"/>
    </source>
</evidence>
<dbReference type="GO" id="GO:0005829">
    <property type="term" value="C:cytosol"/>
    <property type="evidence" value="ECO:0007669"/>
    <property type="project" value="TreeGrafter"/>
</dbReference>
<dbReference type="InterPro" id="IPR005227">
    <property type="entry name" value="YqgF"/>
</dbReference>
<organism evidence="8 9">
    <name type="scientific">Candidatus Nitrospira kreftii</name>
    <dbReference type="NCBI Taxonomy" id="2652173"/>
    <lineage>
        <taxon>Bacteria</taxon>
        <taxon>Pseudomonadati</taxon>
        <taxon>Nitrospirota</taxon>
        <taxon>Nitrospiria</taxon>
        <taxon>Nitrospirales</taxon>
        <taxon>Nitrospiraceae</taxon>
        <taxon>Nitrospira</taxon>
    </lineage>
</organism>
<comment type="function">
    <text evidence="5">Could be a nuclease involved in processing of the 5'-end of pre-16S rRNA.</text>
</comment>
<dbReference type="SMART" id="SM00732">
    <property type="entry name" value="YqgFc"/>
    <property type="match status" value="1"/>
</dbReference>
<evidence type="ECO:0000256" key="1">
    <source>
        <dbReference type="ARBA" id="ARBA00022490"/>
    </source>
</evidence>
<dbReference type="GO" id="GO:0000967">
    <property type="term" value="P:rRNA 5'-end processing"/>
    <property type="evidence" value="ECO:0007669"/>
    <property type="project" value="UniProtKB-UniRule"/>
</dbReference>
<evidence type="ECO:0000256" key="2">
    <source>
        <dbReference type="ARBA" id="ARBA00022517"/>
    </source>
</evidence>
<evidence type="ECO:0000313" key="8">
    <source>
        <dbReference type="EMBL" id="QPD04305.1"/>
    </source>
</evidence>
<dbReference type="AlphaFoldDB" id="A0A7S8IZS8"/>
<dbReference type="CDD" id="cd16964">
    <property type="entry name" value="YqgF"/>
    <property type="match status" value="1"/>
</dbReference>
<dbReference type="NCBIfam" id="TIGR00250">
    <property type="entry name" value="RNAse_H_YqgF"/>
    <property type="match status" value="1"/>
</dbReference>